<comment type="caution">
    <text evidence="1">The sequence shown here is derived from an EMBL/GenBank/DDBJ whole genome shotgun (WGS) entry which is preliminary data.</text>
</comment>
<keyword evidence="2" id="KW-1185">Reference proteome</keyword>
<protein>
    <submittedName>
        <fullName evidence="1">Uncharacterized protein</fullName>
    </submittedName>
</protein>
<gene>
    <name evidence="1" type="ORF">PDIGIT_LOCUS5437</name>
</gene>
<sequence>MCPCVLLSVCVQTITWPDHRPSLARIMCRAYTSSTPGLEALSTILPSRALPVHSKVCSILIRPVRVCLCIEAA</sequence>
<dbReference type="AlphaFoldDB" id="A0A9W4UBP1"/>
<name>A0A9W4UBP1_9PLEO</name>
<dbReference type="EMBL" id="CAOQHR010000003">
    <property type="protein sequence ID" value="CAI6332414.1"/>
    <property type="molecule type" value="Genomic_DNA"/>
</dbReference>
<evidence type="ECO:0000313" key="2">
    <source>
        <dbReference type="Proteomes" id="UP001152607"/>
    </source>
</evidence>
<reference evidence="1" key="1">
    <citation type="submission" date="2023-01" db="EMBL/GenBank/DDBJ databases">
        <authorList>
            <person name="Van Ghelder C."/>
            <person name="Rancurel C."/>
        </authorList>
    </citation>
    <scope>NUCLEOTIDE SEQUENCE</scope>
    <source>
        <strain evidence="1">CNCM I-4278</strain>
    </source>
</reference>
<organism evidence="1 2">
    <name type="scientific">Periconia digitata</name>
    <dbReference type="NCBI Taxonomy" id="1303443"/>
    <lineage>
        <taxon>Eukaryota</taxon>
        <taxon>Fungi</taxon>
        <taxon>Dikarya</taxon>
        <taxon>Ascomycota</taxon>
        <taxon>Pezizomycotina</taxon>
        <taxon>Dothideomycetes</taxon>
        <taxon>Pleosporomycetidae</taxon>
        <taxon>Pleosporales</taxon>
        <taxon>Massarineae</taxon>
        <taxon>Periconiaceae</taxon>
        <taxon>Periconia</taxon>
    </lineage>
</organism>
<proteinExistence type="predicted"/>
<accession>A0A9W4UBP1</accession>
<evidence type="ECO:0000313" key="1">
    <source>
        <dbReference type="EMBL" id="CAI6332414.1"/>
    </source>
</evidence>
<dbReference type="Proteomes" id="UP001152607">
    <property type="component" value="Unassembled WGS sequence"/>
</dbReference>